<dbReference type="GO" id="GO:0003677">
    <property type="term" value="F:DNA binding"/>
    <property type="evidence" value="ECO:0007669"/>
    <property type="project" value="InterPro"/>
</dbReference>
<dbReference type="Gene3D" id="1.10.10.10">
    <property type="entry name" value="Winged helix-like DNA-binding domain superfamily/Winged helix DNA-binding domain"/>
    <property type="match status" value="1"/>
</dbReference>
<dbReference type="AlphaFoldDB" id="U1PI94"/>
<dbReference type="InterPro" id="IPR016032">
    <property type="entry name" value="Sig_transdc_resp-reg_C-effctor"/>
</dbReference>
<dbReference type="EMBL" id="AWSD01000306">
    <property type="protein sequence ID" value="ERH16140.1"/>
    <property type="molecule type" value="Genomic_DNA"/>
</dbReference>
<dbReference type="HOGENOM" id="CLU_3303415_0_0_11"/>
<comment type="caution">
    <text evidence="1">The sequence shown here is derived from an EMBL/GenBank/DDBJ whole genome shotgun (WGS) entry which is preliminary data.</text>
</comment>
<evidence type="ECO:0000313" key="2">
    <source>
        <dbReference type="Proteomes" id="UP000016498"/>
    </source>
</evidence>
<dbReference type="GO" id="GO:0006355">
    <property type="term" value="P:regulation of DNA-templated transcription"/>
    <property type="evidence" value="ECO:0007669"/>
    <property type="project" value="InterPro"/>
</dbReference>
<sequence length="39" mass="4494">MYVEPTIIKYHLTGLLQKTGSRDRLQAVLWAIRTGMVHP</sequence>
<dbReference type="Proteomes" id="UP000016498">
    <property type="component" value="Unassembled WGS sequence"/>
</dbReference>
<dbReference type="PATRIC" id="fig|1227262.3.peg.2136"/>
<organism evidence="1 2">
    <name type="scientific">Actinomyces johnsonii F0510</name>
    <dbReference type="NCBI Taxonomy" id="1227262"/>
    <lineage>
        <taxon>Bacteria</taxon>
        <taxon>Bacillati</taxon>
        <taxon>Actinomycetota</taxon>
        <taxon>Actinomycetes</taxon>
        <taxon>Actinomycetales</taxon>
        <taxon>Actinomycetaceae</taxon>
        <taxon>Actinomyces</taxon>
    </lineage>
</organism>
<gene>
    <name evidence="1" type="ORF">HMPREF1549_02620</name>
</gene>
<proteinExistence type="predicted"/>
<dbReference type="InterPro" id="IPR036388">
    <property type="entry name" value="WH-like_DNA-bd_sf"/>
</dbReference>
<protein>
    <submittedName>
        <fullName evidence="1">Uncharacterized protein</fullName>
    </submittedName>
</protein>
<name>U1PI94_9ACTO</name>
<dbReference type="SUPFAM" id="SSF46894">
    <property type="entry name" value="C-terminal effector domain of the bipartite response regulators"/>
    <property type="match status" value="1"/>
</dbReference>
<reference evidence="1 2" key="1">
    <citation type="submission" date="2013-06" db="EMBL/GenBank/DDBJ databases">
        <authorList>
            <person name="Weinstock G."/>
            <person name="Sodergren E."/>
            <person name="Lobos E.A."/>
            <person name="Fulton L."/>
            <person name="Fulton R."/>
            <person name="Courtney L."/>
            <person name="Fronick C."/>
            <person name="O'Laughlin M."/>
            <person name="Godfrey J."/>
            <person name="Wilson R.M."/>
            <person name="Miner T."/>
            <person name="Farmer C."/>
            <person name="Delehaunty K."/>
            <person name="Cordes M."/>
            <person name="Minx P."/>
            <person name="Tomlinson C."/>
            <person name="Chen J."/>
            <person name="Wollam A."/>
            <person name="Pepin K.H."/>
            <person name="Bhonagiri V."/>
            <person name="Zhang X."/>
            <person name="Warren W."/>
            <person name="Mitreva M."/>
            <person name="Mardis E.R."/>
            <person name="Wilson R.K."/>
        </authorList>
    </citation>
    <scope>NUCLEOTIDE SEQUENCE [LARGE SCALE GENOMIC DNA]</scope>
    <source>
        <strain evidence="1 2">F0510</strain>
    </source>
</reference>
<evidence type="ECO:0000313" key="1">
    <source>
        <dbReference type="EMBL" id="ERH16140.1"/>
    </source>
</evidence>
<accession>U1PI94</accession>